<gene>
    <name evidence="3" type="ORF">PLEPLA_LOCUS3217</name>
</gene>
<evidence type="ECO:0000256" key="1">
    <source>
        <dbReference type="SAM" id="MobiDB-lite"/>
    </source>
</evidence>
<dbReference type="EMBL" id="CADEAL010000158">
    <property type="protein sequence ID" value="CAB1415501.1"/>
    <property type="molecule type" value="Genomic_DNA"/>
</dbReference>
<evidence type="ECO:0000256" key="2">
    <source>
        <dbReference type="SAM" id="SignalP"/>
    </source>
</evidence>
<accession>A0A9N7Y7E8</accession>
<name>A0A9N7Y7E8_PLEPL</name>
<keyword evidence="2" id="KW-0732">Signal</keyword>
<feature type="region of interest" description="Disordered" evidence="1">
    <location>
        <begin position="37"/>
        <end position="63"/>
    </location>
</feature>
<reference evidence="3" key="1">
    <citation type="submission" date="2020-03" db="EMBL/GenBank/DDBJ databases">
        <authorList>
            <person name="Weist P."/>
        </authorList>
    </citation>
    <scope>NUCLEOTIDE SEQUENCE</scope>
</reference>
<proteinExistence type="predicted"/>
<evidence type="ECO:0008006" key="5">
    <source>
        <dbReference type="Google" id="ProtNLM"/>
    </source>
</evidence>
<dbReference type="Proteomes" id="UP001153269">
    <property type="component" value="Unassembled WGS sequence"/>
</dbReference>
<protein>
    <recommendedName>
        <fullName evidence="5">Secreted protein</fullName>
    </recommendedName>
</protein>
<comment type="caution">
    <text evidence="3">The sequence shown here is derived from an EMBL/GenBank/DDBJ whole genome shotgun (WGS) entry which is preliminary data.</text>
</comment>
<feature type="chain" id="PRO_5040337543" description="Secreted protein" evidence="2">
    <location>
        <begin position="27"/>
        <end position="109"/>
    </location>
</feature>
<dbReference type="AlphaFoldDB" id="A0A9N7Y7E8"/>
<keyword evidence="4" id="KW-1185">Reference proteome</keyword>
<organism evidence="3 4">
    <name type="scientific">Pleuronectes platessa</name>
    <name type="common">European plaice</name>
    <dbReference type="NCBI Taxonomy" id="8262"/>
    <lineage>
        <taxon>Eukaryota</taxon>
        <taxon>Metazoa</taxon>
        <taxon>Chordata</taxon>
        <taxon>Craniata</taxon>
        <taxon>Vertebrata</taxon>
        <taxon>Euteleostomi</taxon>
        <taxon>Actinopterygii</taxon>
        <taxon>Neopterygii</taxon>
        <taxon>Teleostei</taxon>
        <taxon>Neoteleostei</taxon>
        <taxon>Acanthomorphata</taxon>
        <taxon>Carangaria</taxon>
        <taxon>Pleuronectiformes</taxon>
        <taxon>Pleuronectoidei</taxon>
        <taxon>Pleuronectidae</taxon>
        <taxon>Pleuronectes</taxon>
    </lineage>
</organism>
<evidence type="ECO:0000313" key="4">
    <source>
        <dbReference type="Proteomes" id="UP001153269"/>
    </source>
</evidence>
<sequence>MSQSLELTLLSLKAFLYLSLLRRGDSITSCSYTLDRRNERSTGGMDTRPLATQVRFPSQRSQRRVGELSMNTIHLQTERKHLKSRVRIRANPSLSPPGGWLVILGRSSH</sequence>
<feature type="signal peptide" evidence="2">
    <location>
        <begin position="1"/>
        <end position="26"/>
    </location>
</feature>
<evidence type="ECO:0000313" key="3">
    <source>
        <dbReference type="EMBL" id="CAB1415501.1"/>
    </source>
</evidence>